<accession>S4TIC9</accession>
<reference evidence="5" key="1">
    <citation type="submission" date="2012-12" db="EMBL/GenBank/DDBJ databases">
        <authorList>
            <person name="Han H."/>
            <person name="Zuo K."/>
        </authorList>
    </citation>
    <scope>NUCLEOTIDE SEQUENCE</scope>
</reference>
<evidence type="ECO:0000256" key="2">
    <source>
        <dbReference type="RuleBase" id="RU000628"/>
    </source>
</evidence>
<name>S4TIC9_GOSHI</name>
<organism evidence="5">
    <name type="scientific">Gossypium hirsutum</name>
    <name type="common">Upland cotton</name>
    <name type="synonym">Gossypium mexicanum</name>
    <dbReference type="NCBI Taxonomy" id="3635"/>
    <lineage>
        <taxon>Eukaryota</taxon>
        <taxon>Viridiplantae</taxon>
        <taxon>Streptophyta</taxon>
        <taxon>Embryophyta</taxon>
        <taxon>Tracheophyta</taxon>
        <taxon>Spermatophyta</taxon>
        <taxon>Magnoliopsida</taxon>
        <taxon>eudicotyledons</taxon>
        <taxon>Gunneridae</taxon>
        <taxon>Pentapetalae</taxon>
        <taxon>rosids</taxon>
        <taxon>malvids</taxon>
        <taxon>Malvales</taxon>
        <taxon>Malvaceae</taxon>
        <taxon>Malvoideae</taxon>
        <taxon>Gossypium</taxon>
    </lineage>
</organism>
<feature type="chain" id="PRO_5004523878" description="Non-specific lipid-transfer protein" evidence="3">
    <location>
        <begin position="27"/>
        <end position="177"/>
    </location>
</feature>
<keyword evidence="3" id="KW-0732">Signal</keyword>
<sequence length="177" mass="18409">MASTVALKLACGVVLCLVVGAPLAEGAISCGQVISALAPCIPYVRNNGAGGVPASCCNGIRSLNEAAQSTPERQSACNCVKALAASISGINYDLTNKLPGMCGVHSPFKISPSTNCKRFFLHFNHSNLKLNFTELRQRTINDPSSTDECICFCCRIAVSSEVGHGSSSANGKGNNDI</sequence>
<evidence type="ECO:0000259" key="4">
    <source>
        <dbReference type="SMART" id="SM00499"/>
    </source>
</evidence>
<keyword evidence="2" id="KW-0446">Lipid-binding</keyword>
<dbReference type="PRINTS" id="PR00382">
    <property type="entry name" value="LIPIDTRNSFER"/>
</dbReference>
<dbReference type="SUPFAM" id="SSF47699">
    <property type="entry name" value="Bifunctional inhibitor/lipid-transfer protein/seed storage 2S albumin"/>
    <property type="match status" value="1"/>
</dbReference>
<evidence type="ECO:0000256" key="3">
    <source>
        <dbReference type="SAM" id="SignalP"/>
    </source>
</evidence>
<dbReference type="GO" id="GO:0006869">
    <property type="term" value="P:lipid transport"/>
    <property type="evidence" value="ECO:0007669"/>
    <property type="project" value="InterPro"/>
</dbReference>
<keyword evidence="2" id="KW-0813">Transport</keyword>
<dbReference type="InterPro" id="IPR016140">
    <property type="entry name" value="Bifunc_inhib/LTP/seed_store"/>
</dbReference>
<feature type="domain" description="Bifunctional inhibitor/plant lipid transfer protein/seed storage helical" evidence="4">
    <location>
        <begin position="30"/>
        <end position="116"/>
    </location>
</feature>
<feature type="signal peptide" evidence="3">
    <location>
        <begin position="1"/>
        <end position="26"/>
    </location>
</feature>
<comment type="function">
    <text evidence="2">Plant non-specific lipid-transfer proteins transfer phospholipids as well as galactolipids across membranes. May play a role in wax or cutin deposition in the cell walls of expanding epidermal cells and certain secretory tissues.</text>
</comment>
<dbReference type="InterPro" id="IPR036312">
    <property type="entry name" value="Bifun_inhib/LTP/seed_sf"/>
</dbReference>
<dbReference type="InterPro" id="IPR000528">
    <property type="entry name" value="Plant_nsLTP"/>
</dbReference>
<dbReference type="GO" id="GO:0008289">
    <property type="term" value="F:lipid binding"/>
    <property type="evidence" value="ECO:0007669"/>
    <property type="project" value="UniProtKB-KW"/>
</dbReference>
<dbReference type="Gene3D" id="1.10.110.10">
    <property type="entry name" value="Plant lipid-transfer and hydrophobic proteins"/>
    <property type="match status" value="1"/>
</dbReference>
<dbReference type="PANTHER" id="PTHR33076">
    <property type="entry name" value="NON-SPECIFIC LIPID-TRANSFER PROTEIN 2-RELATED"/>
    <property type="match status" value="1"/>
</dbReference>
<evidence type="ECO:0000313" key="5">
    <source>
        <dbReference type="EMBL" id="AGC08424.1"/>
    </source>
</evidence>
<dbReference type="CDD" id="cd01960">
    <property type="entry name" value="nsLTP1"/>
    <property type="match status" value="1"/>
</dbReference>
<proteinExistence type="inferred from homology"/>
<protein>
    <recommendedName>
        <fullName evidence="2">Non-specific lipid-transfer protein</fullName>
    </recommendedName>
</protein>
<dbReference type="SMART" id="SM00499">
    <property type="entry name" value="AAI"/>
    <property type="match status" value="1"/>
</dbReference>
<reference evidence="5" key="2">
    <citation type="journal article" date="2013" name="J. Agric. Sci. Technol.">
        <title>Cloning and Expression Pattern Analysis of Gossypium hirsutum Lipid Transfer Protein Gene Family.</title>
        <authorList>
            <person name="Han H.-C."/>
            <person name="Huang Y.-Q."/>
            <person name="Wang J."/>
            <person name="Zuo K.-J."/>
        </authorList>
    </citation>
    <scope>NUCLEOTIDE SEQUENCE</scope>
</reference>
<gene>
    <name evidence="5" type="primary">LTP4</name>
</gene>
<dbReference type="AlphaFoldDB" id="S4TIC9"/>
<evidence type="ECO:0000256" key="1">
    <source>
        <dbReference type="ARBA" id="ARBA00009748"/>
    </source>
</evidence>
<comment type="similarity">
    <text evidence="1 2">Belongs to the plant LTP family.</text>
</comment>
<dbReference type="Pfam" id="PF00234">
    <property type="entry name" value="Tryp_alpha_amyl"/>
    <property type="match status" value="1"/>
</dbReference>
<dbReference type="EMBL" id="KC342635">
    <property type="protein sequence ID" value="AGC08424.1"/>
    <property type="molecule type" value="Genomic_DNA"/>
</dbReference>